<dbReference type="InterPro" id="IPR000943">
    <property type="entry name" value="RNA_pol_sigma70"/>
</dbReference>
<dbReference type="InterPro" id="IPR013324">
    <property type="entry name" value="RNA_pol_sigma_r3/r4-like"/>
</dbReference>
<organism evidence="7 8">
    <name type="scientific">Novosphingobium rhizovicinum</name>
    <dbReference type="NCBI Taxonomy" id="3228928"/>
    <lineage>
        <taxon>Bacteria</taxon>
        <taxon>Pseudomonadati</taxon>
        <taxon>Pseudomonadota</taxon>
        <taxon>Alphaproteobacteria</taxon>
        <taxon>Sphingomonadales</taxon>
        <taxon>Sphingomonadaceae</taxon>
        <taxon>Novosphingobium</taxon>
    </lineage>
</organism>
<dbReference type="EMBL" id="JBFNXR010000021">
    <property type="protein sequence ID" value="MEW9854482.1"/>
    <property type="molecule type" value="Genomic_DNA"/>
</dbReference>
<feature type="region of interest" description="Disordered" evidence="5">
    <location>
        <begin position="184"/>
        <end position="203"/>
    </location>
</feature>
<keyword evidence="2" id="KW-0731">Sigma factor</keyword>
<keyword evidence="8" id="KW-1185">Reference proteome</keyword>
<evidence type="ECO:0000256" key="1">
    <source>
        <dbReference type="ARBA" id="ARBA00023015"/>
    </source>
</evidence>
<dbReference type="NCBIfam" id="TIGR02937">
    <property type="entry name" value="sigma70-ECF"/>
    <property type="match status" value="1"/>
</dbReference>
<dbReference type="InterPro" id="IPR014284">
    <property type="entry name" value="RNA_pol_sigma-70_dom"/>
</dbReference>
<evidence type="ECO:0000256" key="5">
    <source>
        <dbReference type="SAM" id="MobiDB-lite"/>
    </source>
</evidence>
<dbReference type="Gene3D" id="1.10.10.10">
    <property type="entry name" value="Winged helix-like DNA-binding domain superfamily/Winged helix DNA-binding domain"/>
    <property type="match status" value="1"/>
</dbReference>
<gene>
    <name evidence="7" type="ORF">ABUH87_04735</name>
</gene>
<evidence type="ECO:0000256" key="4">
    <source>
        <dbReference type="ARBA" id="ARBA00023163"/>
    </source>
</evidence>
<dbReference type="SUPFAM" id="SSF88659">
    <property type="entry name" value="Sigma3 and sigma4 domains of RNA polymerase sigma factors"/>
    <property type="match status" value="1"/>
</dbReference>
<accession>A0ABV3R9B6</accession>
<dbReference type="InterPro" id="IPR013325">
    <property type="entry name" value="RNA_pol_sigma_r2"/>
</dbReference>
<comment type="caution">
    <text evidence="7">The sequence shown here is derived from an EMBL/GenBank/DDBJ whole genome shotgun (WGS) entry which is preliminary data.</text>
</comment>
<dbReference type="InterPro" id="IPR036388">
    <property type="entry name" value="WH-like_DNA-bd_sf"/>
</dbReference>
<dbReference type="InterPro" id="IPR007630">
    <property type="entry name" value="RNA_pol_sigma70_r4"/>
</dbReference>
<evidence type="ECO:0000256" key="2">
    <source>
        <dbReference type="ARBA" id="ARBA00023082"/>
    </source>
</evidence>
<keyword evidence="3" id="KW-0238">DNA-binding</keyword>
<dbReference type="PRINTS" id="PR00046">
    <property type="entry name" value="SIGMA70FCT"/>
</dbReference>
<sequence>MSKITIALEAAVATVIENRANEGERQTARQRANVDKAFAKILKLIAPRIRHFIRQYGLVAHWEDAEQCCAIGVHRAIEGYDPTKAQFTTFVNWQLRGELQSLRFRLMTDQRASAKKVEATTVSLHAAASGPDGEETSIEGLIEDEGALALTESAASDYLAKRSTDALLEEYVRHNRTAGLEQLRRRPQPKRALRQLEAQTGSRSAFSRLDPTEVQKLEEKLARDREILERRVFEEATLDEVGVSTGITKEQIRQISKRATKGLAELASTQPRFAIMAEYGVPAAKAAKGTPAHAAAAVVPQIAAESKVSILPDAAQPHNRILRVVAVDGSEGAPTVALSAEIRAESLVAATQPIMRGSLAA</sequence>
<evidence type="ECO:0000259" key="6">
    <source>
        <dbReference type="Pfam" id="PF04545"/>
    </source>
</evidence>
<reference evidence="7 8" key="1">
    <citation type="submission" date="2024-06" db="EMBL/GenBank/DDBJ databases">
        <title>Novosphingobium rhizovicinus M1R2S20.</title>
        <authorList>
            <person name="Sun J.-Q."/>
        </authorList>
    </citation>
    <scope>NUCLEOTIDE SEQUENCE [LARGE SCALE GENOMIC DNA]</scope>
    <source>
        <strain evidence="7 8">M1R2S20</strain>
    </source>
</reference>
<dbReference type="RefSeq" id="WP_367770401.1">
    <property type="nucleotide sequence ID" value="NZ_JBFNXR010000021.1"/>
</dbReference>
<evidence type="ECO:0000256" key="3">
    <source>
        <dbReference type="ARBA" id="ARBA00023125"/>
    </source>
</evidence>
<proteinExistence type="predicted"/>
<evidence type="ECO:0000313" key="7">
    <source>
        <dbReference type="EMBL" id="MEW9854482.1"/>
    </source>
</evidence>
<name>A0ABV3R9B6_9SPHN</name>
<dbReference type="Pfam" id="PF04545">
    <property type="entry name" value="Sigma70_r4"/>
    <property type="match status" value="1"/>
</dbReference>
<dbReference type="Proteomes" id="UP001556118">
    <property type="component" value="Unassembled WGS sequence"/>
</dbReference>
<feature type="domain" description="RNA polymerase sigma-70 region 4" evidence="6">
    <location>
        <begin position="223"/>
        <end position="261"/>
    </location>
</feature>
<evidence type="ECO:0000313" key="8">
    <source>
        <dbReference type="Proteomes" id="UP001556118"/>
    </source>
</evidence>
<keyword evidence="4" id="KW-0804">Transcription</keyword>
<protein>
    <submittedName>
        <fullName evidence="7">Sigma-70 family RNA polymerase sigma factor</fullName>
    </submittedName>
</protein>
<dbReference type="Gene3D" id="1.10.1740.10">
    <property type="match status" value="1"/>
</dbReference>
<dbReference type="SUPFAM" id="SSF88946">
    <property type="entry name" value="Sigma2 domain of RNA polymerase sigma factors"/>
    <property type="match status" value="1"/>
</dbReference>
<keyword evidence="1" id="KW-0805">Transcription regulation</keyword>